<keyword evidence="6" id="KW-0049">Antioxidant</keyword>
<evidence type="ECO:0000256" key="11">
    <source>
        <dbReference type="SAM" id="MobiDB-lite"/>
    </source>
</evidence>
<accession>A0A0U5B0F8</accession>
<evidence type="ECO:0000256" key="10">
    <source>
        <dbReference type="ARBA" id="ARBA00047572"/>
    </source>
</evidence>
<dbReference type="GO" id="GO:0102039">
    <property type="term" value="F:NADH-dependent peroxiredoxin activity"/>
    <property type="evidence" value="ECO:0007669"/>
    <property type="project" value="UniProtKB-EC"/>
</dbReference>
<dbReference type="PROSITE" id="PS51352">
    <property type="entry name" value="THIOREDOXIN_2"/>
    <property type="match status" value="1"/>
</dbReference>
<evidence type="ECO:0000313" key="13">
    <source>
        <dbReference type="EMBL" id="BAU23513.1"/>
    </source>
</evidence>
<gene>
    <name evidence="13" type="ORF">THC_1139</name>
</gene>
<dbReference type="Pfam" id="PF00578">
    <property type="entry name" value="AhpC-TSA"/>
    <property type="match status" value="1"/>
</dbReference>
<dbReference type="SUPFAM" id="SSF52833">
    <property type="entry name" value="Thioredoxin-like"/>
    <property type="match status" value="1"/>
</dbReference>
<dbReference type="GO" id="GO:0033554">
    <property type="term" value="P:cellular response to stress"/>
    <property type="evidence" value="ECO:0007669"/>
    <property type="project" value="TreeGrafter"/>
</dbReference>
<feature type="region of interest" description="Disordered" evidence="11">
    <location>
        <begin position="128"/>
        <end position="152"/>
    </location>
</feature>
<dbReference type="KEGG" id="cthi:THC_1139"/>
<keyword evidence="7" id="KW-0560">Oxidoreductase</keyword>
<evidence type="ECO:0000256" key="7">
    <source>
        <dbReference type="ARBA" id="ARBA00023002"/>
    </source>
</evidence>
<keyword evidence="14" id="KW-1185">Reference proteome</keyword>
<dbReference type="EC" id="1.11.1.26" evidence="3"/>
<dbReference type="PANTHER" id="PTHR10681">
    <property type="entry name" value="THIOREDOXIN PEROXIDASE"/>
    <property type="match status" value="1"/>
</dbReference>
<reference evidence="13 14" key="1">
    <citation type="journal article" date="2016" name="Int. J. Syst. Evol. Microbiol.">
        <title>Caldimicrobium thiodismutans sp. nov., a sulfur-disproportionating bacterium isolated from a hot spring, and emended description of the genus Caldimicrobium.</title>
        <authorList>
            <person name="Kojima H."/>
            <person name="Umezawa K."/>
            <person name="Fukui M."/>
        </authorList>
    </citation>
    <scope>NUCLEOTIDE SEQUENCE [LARGE SCALE GENOMIC DNA]</scope>
    <source>
        <strain evidence="13 14">TF1</strain>
    </source>
</reference>
<evidence type="ECO:0000256" key="3">
    <source>
        <dbReference type="ARBA" id="ARBA00013021"/>
    </source>
</evidence>
<sequence length="152" mass="16528">MAAVAAKAEDLKRLNTELLAISIDTVFVHKVWQETELSKLIPGGFPFPMASDLGGKIGTLYGVYDEKIGINLRGTFLIDPDGIIRISHIYDAPVGRNFDELVRMIEAAQHIRATGGAEACPANWRPGKTTLKPSPELAGKVADTWNPSELDN</sequence>
<dbReference type="InterPro" id="IPR000866">
    <property type="entry name" value="AhpC/TSA"/>
</dbReference>
<dbReference type="PANTHER" id="PTHR10681:SF121">
    <property type="entry name" value="ALKYL HYDROPEROXIDE REDUCTASE C"/>
    <property type="match status" value="1"/>
</dbReference>
<dbReference type="Gene3D" id="3.40.30.10">
    <property type="entry name" value="Glutaredoxin"/>
    <property type="match status" value="1"/>
</dbReference>
<evidence type="ECO:0000256" key="9">
    <source>
        <dbReference type="ARBA" id="ARBA00032077"/>
    </source>
</evidence>
<name>A0A0U5B0F8_9BACT</name>
<comment type="similarity">
    <text evidence="1">Belongs to the peroxiredoxin family. AhpC/Prx1 subfamily.</text>
</comment>
<comment type="subunit">
    <text evidence="2">Homodimer; disulfide-linked, upon oxidation. 5 homodimers assemble to form a ring-like decamer.</text>
</comment>
<evidence type="ECO:0000313" key="14">
    <source>
        <dbReference type="Proteomes" id="UP000068196"/>
    </source>
</evidence>
<dbReference type="GO" id="GO:0045454">
    <property type="term" value="P:cell redox homeostasis"/>
    <property type="evidence" value="ECO:0007669"/>
    <property type="project" value="TreeGrafter"/>
</dbReference>
<dbReference type="GO" id="GO:0042744">
    <property type="term" value="P:hydrogen peroxide catabolic process"/>
    <property type="evidence" value="ECO:0007669"/>
    <property type="project" value="TreeGrafter"/>
</dbReference>
<evidence type="ECO:0000256" key="1">
    <source>
        <dbReference type="ARBA" id="ARBA00009796"/>
    </source>
</evidence>
<evidence type="ECO:0000259" key="12">
    <source>
        <dbReference type="PROSITE" id="PS51352"/>
    </source>
</evidence>
<evidence type="ECO:0000256" key="4">
    <source>
        <dbReference type="ARBA" id="ARBA00017462"/>
    </source>
</evidence>
<dbReference type="InterPro" id="IPR050217">
    <property type="entry name" value="Peroxiredoxin"/>
</dbReference>
<evidence type="ECO:0000256" key="5">
    <source>
        <dbReference type="ARBA" id="ARBA00022559"/>
    </source>
</evidence>
<dbReference type="Pfam" id="PF10417">
    <property type="entry name" value="1-cysPrx_C"/>
    <property type="match status" value="1"/>
</dbReference>
<dbReference type="AlphaFoldDB" id="A0A0U5B0F8"/>
<evidence type="ECO:0000256" key="6">
    <source>
        <dbReference type="ARBA" id="ARBA00022862"/>
    </source>
</evidence>
<dbReference type="GO" id="GO:0006979">
    <property type="term" value="P:response to oxidative stress"/>
    <property type="evidence" value="ECO:0007669"/>
    <property type="project" value="TreeGrafter"/>
</dbReference>
<organism evidence="13 14">
    <name type="scientific">Caldimicrobium thiodismutans</name>
    <dbReference type="NCBI Taxonomy" id="1653476"/>
    <lineage>
        <taxon>Bacteria</taxon>
        <taxon>Pseudomonadati</taxon>
        <taxon>Thermodesulfobacteriota</taxon>
        <taxon>Thermodesulfobacteria</taxon>
        <taxon>Thermodesulfobacteriales</taxon>
        <taxon>Thermodesulfobacteriaceae</taxon>
        <taxon>Caldimicrobium</taxon>
    </lineage>
</organism>
<dbReference type="STRING" id="1653476.THC_1139"/>
<evidence type="ECO:0000256" key="8">
    <source>
        <dbReference type="ARBA" id="ARBA00023284"/>
    </source>
</evidence>
<dbReference type="InterPro" id="IPR019479">
    <property type="entry name" value="Peroxiredoxin_C"/>
</dbReference>
<proteinExistence type="inferred from homology"/>
<dbReference type="InterPro" id="IPR036249">
    <property type="entry name" value="Thioredoxin-like_sf"/>
</dbReference>
<keyword evidence="8" id="KW-0676">Redox-active center</keyword>
<dbReference type="InterPro" id="IPR024706">
    <property type="entry name" value="Peroxiredoxin_AhpC-typ"/>
</dbReference>
<dbReference type="EMBL" id="AP014945">
    <property type="protein sequence ID" value="BAU23513.1"/>
    <property type="molecule type" value="Genomic_DNA"/>
</dbReference>
<dbReference type="Proteomes" id="UP000068196">
    <property type="component" value="Chromosome"/>
</dbReference>
<reference evidence="14" key="2">
    <citation type="journal article" date="2016" name="Int. J. Syst. Evol. Microbiol.">
        <title>Caldimicrobium thiodismutans sp. nov., a sulfur-disproportionating bacterium isolated from a hot spring.</title>
        <authorList>
            <person name="Kojima H."/>
            <person name="Umezawa K."/>
            <person name="Fukui M."/>
        </authorList>
    </citation>
    <scope>NUCLEOTIDE SEQUENCE [LARGE SCALE GENOMIC DNA]</scope>
    <source>
        <strain evidence="14">TF1</strain>
    </source>
</reference>
<keyword evidence="5" id="KW-0575">Peroxidase</keyword>
<dbReference type="GO" id="GO:0005829">
    <property type="term" value="C:cytosol"/>
    <property type="evidence" value="ECO:0007669"/>
    <property type="project" value="TreeGrafter"/>
</dbReference>
<dbReference type="InterPro" id="IPR013766">
    <property type="entry name" value="Thioredoxin_domain"/>
</dbReference>
<evidence type="ECO:0000256" key="2">
    <source>
        <dbReference type="ARBA" id="ARBA00011654"/>
    </source>
</evidence>
<comment type="catalytic activity">
    <reaction evidence="10">
        <text>a hydroperoxide + NADH + H(+) = an alcohol + NAD(+) + H2O</text>
        <dbReference type="Rhea" id="RHEA:62628"/>
        <dbReference type="ChEBI" id="CHEBI:15377"/>
        <dbReference type="ChEBI" id="CHEBI:15378"/>
        <dbReference type="ChEBI" id="CHEBI:30879"/>
        <dbReference type="ChEBI" id="CHEBI:35924"/>
        <dbReference type="ChEBI" id="CHEBI:57540"/>
        <dbReference type="ChEBI" id="CHEBI:57945"/>
        <dbReference type="EC" id="1.11.1.26"/>
    </reaction>
</comment>
<dbReference type="PIRSF" id="PIRSF000239">
    <property type="entry name" value="AHPC"/>
    <property type="match status" value="1"/>
</dbReference>
<dbReference type="GO" id="GO:0008379">
    <property type="term" value="F:thioredoxin peroxidase activity"/>
    <property type="evidence" value="ECO:0007669"/>
    <property type="project" value="TreeGrafter"/>
</dbReference>
<protein>
    <recommendedName>
        <fullName evidence="4">Alkyl hydroperoxide reductase C</fullName>
        <ecNumber evidence="3">1.11.1.26</ecNumber>
    </recommendedName>
    <alternativeName>
        <fullName evidence="9">Peroxiredoxin</fullName>
    </alternativeName>
</protein>
<feature type="domain" description="Thioredoxin" evidence="12">
    <location>
        <begin position="1"/>
        <end position="110"/>
    </location>
</feature>